<dbReference type="AlphaFoldDB" id="A0A7W4V3K6"/>
<feature type="transmembrane region" description="Helical" evidence="1">
    <location>
        <begin position="30"/>
        <end position="52"/>
    </location>
</feature>
<keyword evidence="1" id="KW-0812">Transmembrane</keyword>
<reference evidence="2 3" key="1">
    <citation type="submission" date="2020-08" db="EMBL/GenBank/DDBJ databases">
        <title>Sequencing the genomes of 1000 actinobacteria strains.</title>
        <authorList>
            <person name="Klenk H.-P."/>
        </authorList>
    </citation>
    <scope>NUCLEOTIDE SEQUENCE [LARGE SCALE GENOMIC DNA]</scope>
    <source>
        <strain evidence="2 3">DSM 27099</strain>
    </source>
</reference>
<evidence type="ECO:0000256" key="1">
    <source>
        <dbReference type="SAM" id="Phobius"/>
    </source>
</evidence>
<dbReference type="RefSeq" id="WP_165139639.1">
    <property type="nucleotide sequence ID" value="NZ_CP049255.1"/>
</dbReference>
<comment type="caution">
    <text evidence="2">The sequence shown here is derived from an EMBL/GenBank/DDBJ whole genome shotgun (WGS) entry which is preliminary data.</text>
</comment>
<proteinExistence type="predicted"/>
<dbReference type="EMBL" id="JACHWQ010000002">
    <property type="protein sequence ID" value="MBB2975498.1"/>
    <property type="molecule type" value="Genomic_DNA"/>
</dbReference>
<evidence type="ECO:0000313" key="2">
    <source>
        <dbReference type="EMBL" id="MBB2975498.1"/>
    </source>
</evidence>
<gene>
    <name evidence="2" type="ORF">FHX49_001064</name>
</gene>
<organism evidence="2 3">
    <name type="scientific">Microbacterium endophyticum</name>
    <dbReference type="NCBI Taxonomy" id="1526412"/>
    <lineage>
        <taxon>Bacteria</taxon>
        <taxon>Bacillati</taxon>
        <taxon>Actinomycetota</taxon>
        <taxon>Actinomycetes</taxon>
        <taxon>Micrococcales</taxon>
        <taxon>Microbacteriaceae</taxon>
        <taxon>Microbacterium</taxon>
    </lineage>
</organism>
<dbReference type="Proteomes" id="UP000529310">
    <property type="component" value="Unassembled WGS sequence"/>
</dbReference>
<keyword evidence="1" id="KW-0472">Membrane</keyword>
<name>A0A7W4V3K6_9MICO</name>
<keyword evidence="1" id="KW-1133">Transmembrane helix</keyword>
<evidence type="ECO:0000313" key="3">
    <source>
        <dbReference type="Proteomes" id="UP000529310"/>
    </source>
</evidence>
<protein>
    <submittedName>
        <fullName evidence="2">Uncharacterized protein</fullName>
    </submittedName>
</protein>
<sequence length="59" mass="6344">MRLDLGFLEVPVTCGAMGAELKDPNRGTHWMIYVGVAMLATGVVVLCIAAFLQYAAAMR</sequence>
<keyword evidence="3" id="KW-1185">Reference proteome</keyword>
<accession>A0A7W4V3K6</accession>